<feature type="transmembrane region" description="Helical" evidence="7">
    <location>
        <begin position="293"/>
        <end position="316"/>
    </location>
</feature>
<dbReference type="Pfam" id="PF02743">
    <property type="entry name" value="dCache_1"/>
    <property type="match status" value="1"/>
</dbReference>
<evidence type="ECO:0000313" key="10">
    <source>
        <dbReference type="Proteomes" id="UP000806542"/>
    </source>
</evidence>
<feature type="domain" description="Histidine kinase/HSP90-like ATPase" evidence="8">
    <location>
        <begin position="480"/>
        <end position="590"/>
    </location>
</feature>
<gene>
    <name evidence="9" type="ORF">INF28_10710</name>
</gene>
<evidence type="ECO:0000256" key="5">
    <source>
        <dbReference type="ARBA" id="ARBA00023136"/>
    </source>
</evidence>
<comment type="caution">
    <text evidence="9">The sequence shown here is derived from an EMBL/GenBank/DDBJ whole genome shotgun (WGS) entry which is preliminary data.</text>
</comment>
<keyword evidence="9" id="KW-0808">Transferase</keyword>
<dbReference type="PANTHER" id="PTHR34220:SF7">
    <property type="entry name" value="SENSOR HISTIDINE KINASE YPDA"/>
    <property type="match status" value="1"/>
</dbReference>
<dbReference type="InterPro" id="IPR033479">
    <property type="entry name" value="dCache_1"/>
</dbReference>
<dbReference type="InterPro" id="IPR050640">
    <property type="entry name" value="Bact_2-comp_sensor_kinase"/>
</dbReference>
<accession>A0A9D5R9C5</accession>
<evidence type="ECO:0000256" key="6">
    <source>
        <dbReference type="SAM" id="Coils"/>
    </source>
</evidence>
<keyword evidence="6" id="KW-0175">Coiled coil</keyword>
<evidence type="ECO:0000256" key="7">
    <source>
        <dbReference type="SAM" id="Phobius"/>
    </source>
</evidence>
<comment type="subcellular location">
    <subcellularLocation>
        <location evidence="1">Cell membrane</location>
        <topology evidence="1">Multi-pass membrane protein</topology>
    </subcellularLocation>
</comment>
<keyword evidence="10" id="KW-1185">Reference proteome</keyword>
<dbReference type="RefSeq" id="WP_226393471.1">
    <property type="nucleotide sequence ID" value="NZ_JADCKB010000027.1"/>
</dbReference>
<dbReference type="AlphaFoldDB" id="A0A9D5R9C5"/>
<sequence>MFPRAWTYIKNFRFQSVFFKYVRLILCIIIVPILLINVCVFFIYSQINEKDTASSHLQTLAQSMNAANLVFQEVDNLRRSITGNPTVLRVLSNETGTSPMEDLQSFAFSLAETVSTHPYLQSVYVYNYATNYCHASKNSAFFPMFYDPGFLEQKNDSKVSEIGIWNREVPAFGGAASVSVLTVRSPIYIHDQLAGLFIINLSLQELTNLIAPIETDETLLLVDENGQVLFSSSVDYIGKMFADTYLPAAKVQGNTSFSFCRQNGSYISCLSDTNNRRQCYLYTPVSSGKASSMLGLSALLFIVISVLGSLILSFLITTKFYQSLIRLIQAVQFPDTAEPGADSSSGASDYNEFTYITDNIAKITDKNKEFEKKLMEQLEKLKKSQSIALQTQMNPHFLFNTLQAVNLMTIGTFKEDNKITQIVALLADLLHYMLDTKTILVPLEQEIELTEKYLKIQNIKYCDQFMIHWDIAENTAKCRVIKLILQPIVENAILHGILPAKRPGNIWISSKRTKELLYLTIEDDGAGIPDAQLHEYQKYLGDSTIRESEHLGLTNTHQRIQLIFGKEYGLTLKKGSAGGTKVELKMPVTELAKET</sequence>
<feature type="transmembrane region" description="Helical" evidence="7">
    <location>
        <begin position="21"/>
        <end position="44"/>
    </location>
</feature>
<keyword evidence="5 7" id="KW-0472">Membrane</keyword>
<name>A0A9D5R9C5_9FIRM</name>
<evidence type="ECO:0000259" key="8">
    <source>
        <dbReference type="SMART" id="SM00387"/>
    </source>
</evidence>
<protein>
    <submittedName>
        <fullName evidence="9">Histidine kinase</fullName>
    </submittedName>
</protein>
<evidence type="ECO:0000256" key="1">
    <source>
        <dbReference type="ARBA" id="ARBA00004651"/>
    </source>
</evidence>
<evidence type="ECO:0000256" key="3">
    <source>
        <dbReference type="ARBA" id="ARBA00022692"/>
    </source>
</evidence>
<keyword evidence="9" id="KW-0418">Kinase</keyword>
<dbReference type="GO" id="GO:0005886">
    <property type="term" value="C:plasma membrane"/>
    <property type="evidence" value="ECO:0007669"/>
    <property type="project" value="UniProtKB-SubCell"/>
</dbReference>
<keyword evidence="4 7" id="KW-1133">Transmembrane helix</keyword>
<dbReference type="Gene3D" id="3.30.450.20">
    <property type="entry name" value="PAS domain"/>
    <property type="match status" value="2"/>
</dbReference>
<dbReference type="PANTHER" id="PTHR34220">
    <property type="entry name" value="SENSOR HISTIDINE KINASE YPDA"/>
    <property type="match status" value="1"/>
</dbReference>
<reference evidence="9" key="1">
    <citation type="submission" date="2020-10" db="EMBL/GenBank/DDBJ databases">
        <title>ChiBAC.</title>
        <authorList>
            <person name="Zenner C."/>
            <person name="Hitch T.C.A."/>
            <person name="Clavel T."/>
        </authorList>
    </citation>
    <scope>NUCLEOTIDE SEQUENCE</scope>
    <source>
        <strain evidence="9">DSM 107454</strain>
    </source>
</reference>
<dbReference type="EMBL" id="JADCKB010000027">
    <property type="protein sequence ID" value="MBE5040930.1"/>
    <property type="molecule type" value="Genomic_DNA"/>
</dbReference>
<feature type="coiled-coil region" evidence="6">
    <location>
        <begin position="360"/>
        <end position="387"/>
    </location>
</feature>
<dbReference type="Pfam" id="PF06580">
    <property type="entry name" value="His_kinase"/>
    <property type="match status" value="1"/>
</dbReference>
<dbReference type="InterPro" id="IPR003594">
    <property type="entry name" value="HATPase_dom"/>
</dbReference>
<keyword evidence="3 7" id="KW-0812">Transmembrane</keyword>
<dbReference type="SMART" id="SM00387">
    <property type="entry name" value="HATPase_c"/>
    <property type="match status" value="1"/>
</dbReference>
<dbReference type="InterPro" id="IPR036890">
    <property type="entry name" value="HATPase_C_sf"/>
</dbReference>
<organism evidence="9 10">
    <name type="scientific">Ructibacterium gallinarum</name>
    <dbReference type="NCBI Taxonomy" id="2779355"/>
    <lineage>
        <taxon>Bacteria</taxon>
        <taxon>Bacillati</taxon>
        <taxon>Bacillota</taxon>
        <taxon>Clostridia</taxon>
        <taxon>Eubacteriales</taxon>
        <taxon>Oscillospiraceae</taxon>
        <taxon>Ructibacterium</taxon>
    </lineage>
</organism>
<evidence type="ECO:0000313" key="9">
    <source>
        <dbReference type="EMBL" id="MBE5040930.1"/>
    </source>
</evidence>
<dbReference type="Pfam" id="PF02518">
    <property type="entry name" value="HATPase_c"/>
    <property type="match status" value="1"/>
</dbReference>
<evidence type="ECO:0000256" key="2">
    <source>
        <dbReference type="ARBA" id="ARBA00022475"/>
    </source>
</evidence>
<dbReference type="Proteomes" id="UP000806542">
    <property type="component" value="Unassembled WGS sequence"/>
</dbReference>
<dbReference type="SUPFAM" id="SSF55874">
    <property type="entry name" value="ATPase domain of HSP90 chaperone/DNA topoisomerase II/histidine kinase"/>
    <property type="match status" value="1"/>
</dbReference>
<dbReference type="InterPro" id="IPR010559">
    <property type="entry name" value="Sig_transdc_His_kin_internal"/>
</dbReference>
<keyword evidence="2" id="KW-1003">Cell membrane</keyword>
<dbReference type="Gene3D" id="3.30.565.10">
    <property type="entry name" value="Histidine kinase-like ATPase, C-terminal domain"/>
    <property type="match status" value="1"/>
</dbReference>
<dbReference type="GO" id="GO:0000155">
    <property type="term" value="F:phosphorelay sensor kinase activity"/>
    <property type="evidence" value="ECO:0007669"/>
    <property type="project" value="InterPro"/>
</dbReference>
<evidence type="ECO:0000256" key="4">
    <source>
        <dbReference type="ARBA" id="ARBA00022989"/>
    </source>
</evidence>
<proteinExistence type="predicted"/>